<dbReference type="Proteomes" id="UP001595710">
    <property type="component" value="Unassembled WGS sequence"/>
</dbReference>
<dbReference type="PANTHER" id="PTHR11079">
    <property type="entry name" value="CYTOSINE DEAMINASE FAMILY MEMBER"/>
    <property type="match status" value="1"/>
</dbReference>
<gene>
    <name evidence="8 10" type="primary">tadA</name>
    <name evidence="10" type="ORF">ACFOND_10280</name>
</gene>
<name>A0ABV7WVE2_9GAMM</name>
<keyword evidence="4 8" id="KW-0479">Metal-binding</keyword>
<evidence type="ECO:0000256" key="2">
    <source>
        <dbReference type="ARBA" id="ARBA00011738"/>
    </source>
</evidence>
<evidence type="ECO:0000256" key="1">
    <source>
        <dbReference type="ARBA" id="ARBA00010669"/>
    </source>
</evidence>
<evidence type="ECO:0000256" key="7">
    <source>
        <dbReference type="ARBA" id="ARBA00048045"/>
    </source>
</evidence>
<dbReference type="PROSITE" id="PS51747">
    <property type="entry name" value="CYT_DCMP_DEAMINASES_2"/>
    <property type="match status" value="1"/>
</dbReference>
<evidence type="ECO:0000313" key="10">
    <source>
        <dbReference type="EMBL" id="MFC3702028.1"/>
    </source>
</evidence>
<feature type="binding site" evidence="8">
    <location>
        <position position="84"/>
    </location>
    <ligand>
        <name>Zn(2+)</name>
        <dbReference type="ChEBI" id="CHEBI:29105"/>
        <note>catalytic</note>
    </ligand>
</feature>
<dbReference type="RefSeq" id="WP_377362975.1">
    <property type="nucleotide sequence ID" value="NZ_JBHRYN010000012.1"/>
</dbReference>
<dbReference type="Pfam" id="PF00383">
    <property type="entry name" value="dCMP_cyt_deam_1"/>
    <property type="match status" value="1"/>
</dbReference>
<dbReference type="CDD" id="cd01285">
    <property type="entry name" value="nucleoside_deaminase"/>
    <property type="match status" value="1"/>
</dbReference>
<dbReference type="EMBL" id="JBHRYN010000012">
    <property type="protein sequence ID" value="MFC3702028.1"/>
    <property type="molecule type" value="Genomic_DNA"/>
</dbReference>
<evidence type="ECO:0000256" key="6">
    <source>
        <dbReference type="ARBA" id="ARBA00022833"/>
    </source>
</evidence>
<comment type="function">
    <text evidence="8">Catalyzes the deamination of adenosine to inosine at the wobble position 34 of tRNA(Arg2).</text>
</comment>
<comment type="catalytic activity">
    <reaction evidence="7 8">
        <text>adenosine(34) in tRNA + H2O + H(+) = inosine(34) in tRNA + NH4(+)</text>
        <dbReference type="Rhea" id="RHEA:43168"/>
        <dbReference type="Rhea" id="RHEA-COMP:10373"/>
        <dbReference type="Rhea" id="RHEA-COMP:10374"/>
        <dbReference type="ChEBI" id="CHEBI:15377"/>
        <dbReference type="ChEBI" id="CHEBI:15378"/>
        <dbReference type="ChEBI" id="CHEBI:28938"/>
        <dbReference type="ChEBI" id="CHEBI:74411"/>
        <dbReference type="ChEBI" id="CHEBI:82852"/>
        <dbReference type="EC" id="3.5.4.33"/>
    </reaction>
</comment>
<evidence type="ECO:0000256" key="3">
    <source>
        <dbReference type="ARBA" id="ARBA00022694"/>
    </source>
</evidence>
<dbReference type="GO" id="GO:0052717">
    <property type="term" value="F:tRNA-specific adenosine-34 deaminase activity"/>
    <property type="evidence" value="ECO:0007669"/>
    <property type="project" value="UniProtKB-EC"/>
</dbReference>
<dbReference type="InterPro" id="IPR016193">
    <property type="entry name" value="Cytidine_deaminase-like"/>
</dbReference>
<evidence type="ECO:0000256" key="4">
    <source>
        <dbReference type="ARBA" id="ARBA00022723"/>
    </source>
</evidence>
<dbReference type="SUPFAM" id="SSF53927">
    <property type="entry name" value="Cytidine deaminase-like"/>
    <property type="match status" value="1"/>
</dbReference>
<evidence type="ECO:0000313" key="11">
    <source>
        <dbReference type="Proteomes" id="UP001595710"/>
    </source>
</evidence>
<dbReference type="InterPro" id="IPR016192">
    <property type="entry name" value="APOBEC/CMP_deaminase_Zn-bd"/>
</dbReference>
<comment type="caution">
    <text evidence="10">The sequence shown here is derived from an EMBL/GenBank/DDBJ whole genome shotgun (WGS) entry which is preliminary data.</text>
</comment>
<proteinExistence type="inferred from homology"/>
<evidence type="ECO:0000259" key="9">
    <source>
        <dbReference type="PROSITE" id="PS51747"/>
    </source>
</evidence>
<feature type="binding site" evidence="8">
    <location>
        <position position="87"/>
    </location>
    <ligand>
        <name>Zn(2+)</name>
        <dbReference type="ChEBI" id="CHEBI:29105"/>
        <note>catalytic</note>
    </ligand>
</feature>
<comment type="subunit">
    <text evidence="2 8">Homodimer.</text>
</comment>
<sequence>MNSKHELYMQRALALAQQAASEGEIPIGAVVVIEDRIVGEGYNQTIQRSDPSAHAEMVAIRAAATHINNHRLVNSTLYVTIEPCTMCAGLLVHSRIEQLVFGAREPKAGAVCSAMNVNDQTHFNHNFQVIEGVLAQDCAHVMSSFFKARRQQKKALKQKGTL</sequence>
<feature type="domain" description="CMP/dCMP-type deaminase" evidence="9">
    <location>
        <begin position="3"/>
        <end position="112"/>
    </location>
</feature>
<dbReference type="NCBIfam" id="NF008113">
    <property type="entry name" value="PRK10860.1"/>
    <property type="match status" value="1"/>
</dbReference>
<protein>
    <recommendedName>
        <fullName evidence="8">tRNA-specific adenosine deaminase</fullName>
        <ecNumber evidence="8">3.5.4.33</ecNumber>
    </recommendedName>
</protein>
<dbReference type="Gene3D" id="3.40.140.10">
    <property type="entry name" value="Cytidine Deaminase, domain 2"/>
    <property type="match status" value="1"/>
</dbReference>
<evidence type="ECO:0000256" key="8">
    <source>
        <dbReference type="HAMAP-Rule" id="MF_00972"/>
    </source>
</evidence>
<comment type="cofactor">
    <cofactor evidence="8">
        <name>Zn(2+)</name>
        <dbReference type="ChEBI" id="CHEBI:29105"/>
    </cofactor>
    <text evidence="8">Binds 1 zinc ion per subunit.</text>
</comment>
<dbReference type="PANTHER" id="PTHR11079:SF202">
    <property type="entry name" value="TRNA-SPECIFIC ADENOSINE DEAMINASE"/>
    <property type="match status" value="1"/>
</dbReference>
<dbReference type="HAMAP" id="MF_00972">
    <property type="entry name" value="tRNA_aden_deaminase"/>
    <property type="match status" value="1"/>
</dbReference>
<keyword evidence="3 8" id="KW-0819">tRNA processing</keyword>
<dbReference type="InterPro" id="IPR028883">
    <property type="entry name" value="tRNA_aden_deaminase"/>
</dbReference>
<comment type="similarity">
    <text evidence="1">Belongs to the cytidine and deoxycytidylate deaminase family. ADAT2 subfamily.</text>
</comment>
<dbReference type="EC" id="3.5.4.33" evidence="8"/>
<dbReference type="PROSITE" id="PS00903">
    <property type="entry name" value="CYT_DCMP_DEAMINASES_1"/>
    <property type="match status" value="1"/>
</dbReference>
<keyword evidence="5 8" id="KW-0378">Hydrolase</keyword>
<keyword evidence="11" id="KW-1185">Reference proteome</keyword>
<feature type="binding site" evidence="8">
    <location>
        <position position="54"/>
    </location>
    <ligand>
        <name>Zn(2+)</name>
        <dbReference type="ChEBI" id="CHEBI:29105"/>
        <note>catalytic</note>
    </ligand>
</feature>
<organism evidence="10 11">
    <name type="scientific">Reinekea marina</name>
    <dbReference type="NCBI Taxonomy" id="1310421"/>
    <lineage>
        <taxon>Bacteria</taxon>
        <taxon>Pseudomonadati</taxon>
        <taxon>Pseudomonadota</taxon>
        <taxon>Gammaproteobacteria</taxon>
        <taxon>Oceanospirillales</taxon>
        <taxon>Saccharospirillaceae</taxon>
        <taxon>Reinekea</taxon>
    </lineage>
</organism>
<reference evidence="11" key="1">
    <citation type="journal article" date="2019" name="Int. J. Syst. Evol. Microbiol.">
        <title>The Global Catalogue of Microorganisms (GCM) 10K type strain sequencing project: providing services to taxonomists for standard genome sequencing and annotation.</title>
        <authorList>
            <consortium name="The Broad Institute Genomics Platform"/>
            <consortium name="The Broad Institute Genome Sequencing Center for Infectious Disease"/>
            <person name="Wu L."/>
            <person name="Ma J."/>
        </authorList>
    </citation>
    <scope>NUCLEOTIDE SEQUENCE [LARGE SCALE GENOMIC DNA]</scope>
    <source>
        <strain evidence="11">CECT 8288</strain>
    </source>
</reference>
<accession>A0ABV7WVE2</accession>
<dbReference type="InterPro" id="IPR002125">
    <property type="entry name" value="CMP_dCMP_dom"/>
</dbReference>
<evidence type="ECO:0000256" key="5">
    <source>
        <dbReference type="ARBA" id="ARBA00022801"/>
    </source>
</evidence>
<keyword evidence="6 8" id="KW-0862">Zinc</keyword>
<feature type="active site" description="Proton donor" evidence="8">
    <location>
        <position position="56"/>
    </location>
</feature>